<dbReference type="PANTHER" id="PTHR43830:SF3">
    <property type="entry name" value="PROTEIN PSP1"/>
    <property type="match status" value="1"/>
</dbReference>
<sequence length="231" mass="26493">MVELVQCTVTARLEDWVPVVVDPDLPPMPCRAGKLELDHGEFIVVDTPDGKFLGRVTAFAAPSVKKPRKHAARVVRRATPEDEKRHEDTGHLEREIERYLRRRTRELDLDLHPFKVRLPLSGRKAVIYFSAEKRVDYRPLQRDLGRRYRRRIEMRSLGVRDGARLCGGLGPCGRCLCCTTFMDRFHSVTVRMAKRQNLSLNPAKISGLCGRLMCCLSHEVELYPSGSRDRD</sequence>
<dbReference type="AlphaFoldDB" id="A0A8J7C3N5"/>
<dbReference type="Pfam" id="PF04468">
    <property type="entry name" value="PSP1"/>
    <property type="match status" value="1"/>
</dbReference>
<dbReference type="PROSITE" id="PS51411">
    <property type="entry name" value="PSP1_C"/>
    <property type="match status" value="1"/>
</dbReference>
<protein>
    <submittedName>
        <fullName evidence="2">Stage 0 sporulation protein</fullName>
    </submittedName>
</protein>
<organism evidence="2 3">
    <name type="scientific">Candidatus Sulfomarinibacter kjeldsenii</name>
    <dbReference type="NCBI Taxonomy" id="2885994"/>
    <lineage>
        <taxon>Bacteria</taxon>
        <taxon>Pseudomonadati</taxon>
        <taxon>Acidobacteriota</taxon>
        <taxon>Thermoanaerobaculia</taxon>
        <taxon>Thermoanaerobaculales</taxon>
        <taxon>Candidatus Sulfomarinibacteraceae</taxon>
        <taxon>Candidatus Sulfomarinibacter</taxon>
    </lineage>
</organism>
<evidence type="ECO:0000259" key="1">
    <source>
        <dbReference type="PROSITE" id="PS51411"/>
    </source>
</evidence>
<dbReference type="GO" id="GO:0005737">
    <property type="term" value="C:cytoplasm"/>
    <property type="evidence" value="ECO:0007669"/>
    <property type="project" value="TreeGrafter"/>
</dbReference>
<accession>A0A8J7C3N5</accession>
<dbReference type="EMBL" id="JACXWA010000120">
    <property type="protein sequence ID" value="MBD3871145.1"/>
    <property type="molecule type" value="Genomic_DNA"/>
</dbReference>
<dbReference type="InterPro" id="IPR007557">
    <property type="entry name" value="PSP1_C"/>
</dbReference>
<dbReference type="Proteomes" id="UP000598633">
    <property type="component" value="Unassembled WGS sequence"/>
</dbReference>
<comment type="caution">
    <text evidence="2">The sequence shown here is derived from an EMBL/GenBank/DDBJ whole genome shotgun (WGS) entry which is preliminary data.</text>
</comment>
<evidence type="ECO:0000313" key="2">
    <source>
        <dbReference type="EMBL" id="MBD3871145.1"/>
    </source>
</evidence>
<evidence type="ECO:0000313" key="3">
    <source>
        <dbReference type="Proteomes" id="UP000598633"/>
    </source>
</evidence>
<dbReference type="PANTHER" id="PTHR43830">
    <property type="entry name" value="PROTEIN PSP1"/>
    <property type="match status" value="1"/>
</dbReference>
<reference evidence="2 3" key="1">
    <citation type="submission" date="2020-08" db="EMBL/GenBank/DDBJ databases">
        <title>Acidobacteriota in marine sediments use diverse sulfur dissimilation pathways.</title>
        <authorList>
            <person name="Wasmund K."/>
        </authorList>
    </citation>
    <scope>NUCLEOTIDE SEQUENCE [LARGE SCALE GENOMIC DNA]</scope>
    <source>
        <strain evidence="2">MAG AM3-A</strain>
    </source>
</reference>
<dbReference type="InterPro" id="IPR047767">
    <property type="entry name" value="PSP1-like"/>
</dbReference>
<dbReference type="NCBIfam" id="NF041131">
    <property type="entry name" value="RicT_YaaT_fam"/>
    <property type="match status" value="1"/>
</dbReference>
<name>A0A8J7C3N5_9BACT</name>
<proteinExistence type="predicted"/>
<feature type="domain" description="PSP1 C-terminal" evidence="1">
    <location>
        <begin position="72"/>
        <end position="157"/>
    </location>
</feature>
<gene>
    <name evidence="2" type="ORF">IFJ97_07295</name>
</gene>